<protein>
    <recommendedName>
        <fullName evidence="3">DUF1579 domain-containing protein</fullName>
    </recommendedName>
</protein>
<accession>A0ABY6MCR8</accession>
<proteinExistence type="predicted"/>
<sequence>MKNLIVLILSLLPFFAIGQNYELNKEAQGELKNLSFLEGEWQGAGWMMNQSREKMEFEQTEIVSFKLDGTALLIEGQGTSNGKTVHNAMAIVTMAEGSGKFEFHSFLQSNQHGTYQAELVDQVLYWYPVENVRYVIQLNDQGQWHEIGEVNSGGNWYQFFEMTLNKK</sequence>
<organism evidence="1 2">
    <name type="scientific">Algoriphagus halophytocola</name>
    <dbReference type="NCBI Taxonomy" id="2991499"/>
    <lineage>
        <taxon>Bacteria</taxon>
        <taxon>Pseudomonadati</taxon>
        <taxon>Bacteroidota</taxon>
        <taxon>Cytophagia</taxon>
        <taxon>Cytophagales</taxon>
        <taxon>Cyclobacteriaceae</taxon>
        <taxon>Algoriphagus</taxon>
    </lineage>
</organism>
<dbReference type="Proteomes" id="UP001163156">
    <property type="component" value="Chromosome"/>
</dbReference>
<dbReference type="EMBL" id="CP110226">
    <property type="protein sequence ID" value="UZD21512.1"/>
    <property type="molecule type" value="Genomic_DNA"/>
</dbReference>
<dbReference type="RefSeq" id="WP_264807984.1">
    <property type="nucleotide sequence ID" value="NZ_CP110226.1"/>
</dbReference>
<evidence type="ECO:0000313" key="2">
    <source>
        <dbReference type="Proteomes" id="UP001163156"/>
    </source>
</evidence>
<name>A0ABY6MCR8_9BACT</name>
<gene>
    <name evidence="1" type="ORF">OM944_12650</name>
</gene>
<evidence type="ECO:0008006" key="3">
    <source>
        <dbReference type="Google" id="ProtNLM"/>
    </source>
</evidence>
<keyword evidence="2" id="KW-1185">Reference proteome</keyword>
<reference evidence="1" key="1">
    <citation type="submission" date="2022-10" db="EMBL/GenBank/DDBJ databases">
        <title>Algoriphagus sp. a novel bacteria isolate from halophytes salicornia europaea.</title>
        <authorList>
            <person name="Peng Y."/>
            <person name="Jiang L."/>
            <person name="Lee J."/>
        </authorList>
    </citation>
    <scope>NUCLEOTIDE SEQUENCE</scope>
    <source>
        <strain evidence="1">TR-M5</strain>
    </source>
</reference>
<evidence type="ECO:0000313" key="1">
    <source>
        <dbReference type="EMBL" id="UZD21512.1"/>
    </source>
</evidence>